<dbReference type="OMA" id="PRSHERN"/>
<organism evidence="2 3">
    <name type="scientific">Phytophthora ramorum</name>
    <name type="common">Sudden oak death agent</name>
    <dbReference type="NCBI Taxonomy" id="164328"/>
    <lineage>
        <taxon>Eukaryota</taxon>
        <taxon>Sar</taxon>
        <taxon>Stramenopiles</taxon>
        <taxon>Oomycota</taxon>
        <taxon>Peronosporomycetes</taxon>
        <taxon>Peronosporales</taxon>
        <taxon>Peronosporaceae</taxon>
        <taxon>Phytophthora</taxon>
    </lineage>
</organism>
<dbReference type="InParanoid" id="H3H9R2"/>
<reference evidence="3" key="1">
    <citation type="journal article" date="2006" name="Science">
        <title>Phytophthora genome sequences uncover evolutionary origins and mechanisms of pathogenesis.</title>
        <authorList>
            <person name="Tyler B.M."/>
            <person name="Tripathy S."/>
            <person name="Zhang X."/>
            <person name="Dehal P."/>
            <person name="Jiang R.H."/>
            <person name="Aerts A."/>
            <person name="Arredondo F.D."/>
            <person name="Baxter L."/>
            <person name="Bensasson D."/>
            <person name="Beynon J.L."/>
            <person name="Chapman J."/>
            <person name="Damasceno C.M."/>
            <person name="Dorrance A.E."/>
            <person name="Dou D."/>
            <person name="Dickerman A.W."/>
            <person name="Dubchak I.L."/>
            <person name="Garbelotto M."/>
            <person name="Gijzen M."/>
            <person name="Gordon S.G."/>
            <person name="Govers F."/>
            <person name="Grunwald N.J."/>
            <person name="Huang W."/>
            <person name="Ivors K.L."/>
            <person name="Jones R.W."/>
            <person name="Kamoun S."/>
            <person name="Krampis K."/>
            <person name="Lamour K.H."/>
            <person name="Lee M.K."/>
            <person name="McDonald W.H."/>
            <person name="Medina M."/>
            <person name="Meijer H.J."/>
            <person name="Nordberg E.K."/>
            <person name="Maclean D.J."/>
            <person name="Ospina-Giraldo M.D."/>
            <person name="Morris P.F."/>
            <person name="Phuntumart V."/>
            <person name="Putnam N.H."/>
            <person name="Rash S."/>
            <person name="Rose J.K."/>
            <person name="Sakihama Y."/>
            <person name="Salamov A.A."/>
            <person name="Savidor A."/>
            <person name="Scheuring C.F."/>
            <person name="Smith B.M."/>
            <person name="Sobral B.W."/>
            <person name="Terry A."/>
            <person name="Torto-Alalibo T.A."/>
            <person name="Win J."/>
            <person name="Xu Z."/>
            <person name="Zhang H."/>
            <person name="Grigoriev I.V."/>
            <person name="Rokhsar D.S."/>
            <person name="Boore J.L."/>
        </authorList>
    </citation>
    <scope>NUCLEOTIDE SEQUENCE [LARGE SCALE GENOMIC DNA]</scope>
    <source>
        <strain evidence="3">Pr102</strain>
    </source>
</reference>
<feature type="compositionally biased region" description="Low complexity" evidence="1">
    <location>
        <begin position="166"/>
        <end position="178"/>
    </location>
</feature>
<dbReference type="EMBL" id="DS568112">
    <property type="status" value="NOT_ANNOTATED_CDS"/>
    <property type="molecule type" value="Genomic_DNA"/>
</dbReference>
<evidence type="ECO:0000256" key="1">
    <source>
        <dbReference type="SAM" id="MobiDB-lite"/>
    </source>
</evidence>
<reference evidence="2" key="2">
    <citation type="submission" date="2015-06" db="UniProtKB">
        <authorList>
            <consortium name="EnsemblProtists"/>
        </authorList>
    </citation>
    <scope>IDENTIFICATION</scope>
    <source>
        <strain evidence="2">Pr102</strain>
    </source>
</reference>
<dbReference type="Proteomes" id="UP000005238">
    <property type="component" value="Unassembled WGS sequence"/>
</dbReference>
<sequence length="253" mass="28041">MQNFSSAVELPTVAATESLAQIKAALDSLKTYCDAFCSLSTCRVVQVLLQVVQETAGLELWETTDLKYLIYWIDTALERYRSAVADDARTGQNTRMQFHATVTPADPELQRFTQLVTAKKVQLLLHGAGRELPRSHERNESGWNGRSKYGTFSRGQRGMGAGWDPQQRQQQFASASSSKVPPHIRALIPRVHGRSICMKFLSVAGCPGDAANPDECVFFNSRCHVVPTSPLPGPLADYIDAEFKGLRKGVRRE</sequence>
<dbReference type="HOGENOM" id="CLU_1275242_0_0_1"/>
<name>H3H9R2_PHYRM</name>
<dbReference type="EnsemblProtists" id="Phyra87608">
    <property type="protein sequence ID" value="Phyra87608"/>
    <property type="gene ID" value="Phyra87608"/>
</dbReference>
<evidence type="ECO:0000313" key="2">
    <source>
        <dbReference type="EnsemblProtists" id="Phyra87608"/>
    </source>
</evidence>
<keyword evidence="3" id="KW-1185">Reference proteome</keyword>
<accession>H3H9R2</accession>
<evidence type="ECO:0000313" key="3">
    <source>
        <dbReference type="Proteomes" id="UP000005238"/>
    </source>
</evidence>
<proteinExistence type="predicted"/>
<dbReference type="VEuPathDB" id="FungiDB:KRP23_1966"/>
<feature type="region of interest" description="Disordered" evidence="1">
    <location>
        <begin position="157"/>
        <end position="179"/>
    </location>
</feature>
<dbReference type="AlphaFoldDB" id="H3H9R2"/>
<protein>
    <submittedName>
        <fullName evidence="2">Uncharacterized protein</fullName>
    </submittedName>
</protein>
<dbReference type="VEuPathDB" id="FungiDB:KRP22_13740"/>